<dbReference type="FunFam" id="4.10.1000.10:FF:000001">
    <property type="entry name" value="zinc finger CCCH domain-containing protein 15-like"/>
    <property type="match status" value="1"/>
</dbReference>
<keyword evidence="3 5" id="KW-0863">Zinc-finger</keyword>
<protein>
    <recommendedName>
        <fullName evidence="7">C3H1-type domain-containing protein</fullName>
    </recommendedName>
</protein>
<evidence type="ECO:0000256" key="1">
    <source>
        <dbReference type="ARBA" id="ARBA00022723"/>
    </source>
</evidence>
<proteinExistence type="predicted"/>
<dbReference type="Pfam" id="PF00642">
    <property type="entry name" value="zf-CCCH"/>
    <property type="match status" value="2"/>
</dbReference>
<feature type="zinc finger region" description="C3H1-type" evidence="5">
    <location>
        <begin position="173"/>
        <end position="201"/>
    </location>
</feature>
<dbReference type="OrthoDB" id="410307at2759"/>
<dbReference type="GO" id="GO:0003729">
    <property type="term" value="F:mRNA binding"/>
    <property type="evidence" value="ECO:0007669"/>
    <property type="project" value="InterPro"/>
</dbReference>
<evidence type="ECO:0000256" key="3">
    <source>
        <dbReference type="ARBA" id="ARBA00022771"/>
    </source>
</evidence>
<feature type="zinc finger region" description="C3H1-type" evidence="5">
    <location>
        <begin position="135"/>
        <end position="163"/>
    </location>
</feature>
<dbReference type="AlphaFoldDB" id="B7PP91"/>
<dbReference type="EnsemblMetazoa" id="ISCW019074-RA">
    <property type="protein sequence ID" value="ISCW019074-PA"/>
    <property type="gene ID" value="ISCW019074"/>
</dbReference>
<dbReference type="EMBL" id="DS756593">
    <property type="protein sequence ID" value="EEC08413.1"/>
    <property type="molecule type" value="Genomic_DNA"/>
</dbReference>
<dbReference type="InParanoid" id="B7PP91"/>
<dbReference type="VEuPathDB" id="VectorBase:ISCP_008059"/>
<dbReference type="Gene3D" id="4.10.1000.10">
    <property type="entry name" value="Zinc finger, CCCH-type"/>
    <property type="match status" value="2"/>
</dbReference>
<dbReference type="PROSITE" id="PS50103">
    <property type="entry name" value="ZF_C3H1"/>
    <property type="match status" value="2"/>
</dbReference>
<dbReference type="VEuPathDB" id="VectorBase:ISCI019074"/>
<feature type="compositionally biased region" description="Basic residues" evidence="6">
    <location>
        <begin position="253"/>
        <end position="263"/>
    </location>
</feature>
<dbReference type="STRING" id="6945.B7PP91"/>
<dbReference type="SMART" id="SM00356">
    <property type="entry name" value="ZnF_C3H1"/>
    <property type="match status" value="2"/>
</dbReference>
<sequence length="322" mass="36479">MLRLRNPAYSSDTSPLEVRRGRGKEMRAIFSGKGRSRCDGAGEEIDEGSKGGTDRVHCMGYGVQRRDETGKGLTMGRLICMAMRVTERRQRHRKDVRKHVTLMRRVAQQAVSELDPRDPRPAPSPPWWSTVFSSRYKTELCHHLEEEGRCSFGAGCVYAHSRSELRPIQRHPKHRSQLCKDYHDDGFCSFGARCSFIHAQRDLAALLEEIGRSSAHVHPMPENPGSRCQSLSGSSAPSGCSSAAMAVPAKPANSRRQRGRPAAKIREPRRSVAPYHDDRPVARTPTLLDRPLEPGFRKRWGVHWQELPRRRLQVFENMCPQN</sequence>
<organism>
    <name type="scientific">Ixodes scapularis</name>
    <name type="common">Black-legged tick</name>
    <name type="synonym">Deer tick</name>
    <dbReference type="NCBI Taxonomy" id="6945"/>
    <lineage>
        <taxon>Eukaryota</taxon>
        <taxon>Metazoa</taxon>
        <taxon>Ecdysozoa</taxon>
        <taxon>Arthropoda</taxon>
        <taxon>Chelicerata</taxon>
        <taxon>Arachnida</taxon>
        <taxon>Acari</taxon>
        <taxon>Parasitiformes</taxon>
        <taxon>Ixodida</taxon>
        <taxon>Ixodoidea</taxon>
        <taxon>Ixodidae</taxon>
        <taxon>Ixodinae</taxon>
        <taxon>Ixodes</taxon>
    </lineage>
</organism>
<keyword evidence="10" id="KW-1185">Reference proteome</keyword>
<evidence type="ECO:0000313" key="10">
    <source>
        <dbReference type="Proteomes" id="UP000001555"/>
    </source>
</evidence>
<evidence type="ECO:0000313" key="8">
    <source>
        <dbReference type="EMBL" id="EEC08413.1"/>
    </source>
</evidence>
<accession>B7PP91</accession>
<feature type="domain" description="C3H1-type" evidence="7">
    <location>
        <begin position="135"/>
        <end position="163"/>
    </location>
</feature>
<dbReference type="SUPFAM" id="SSF90229">
    <property type="entry name" value="CCCH zinc finger"/>
    <property type="match status" value="2"/>
</dbReference>
<reference evidence="9" key="2">
    <citation type="submission" date="2020-05" db="UniProtKB">
        <authorList>
            <consortium name="EnsemblMetazoa"/>
        </authorList>
    </citation>
    <scope>IDENTIFICATION</scope>
    <source>
        <strain evidence="9">wikel</strain>
    </source>
</reference>
<feature type="region of interest" description="Disordered" evidence="6">
    <location>
        <begin position="239"/>
        <end position="286"/>
    </location>
</feature>
<evidence type="ECO:0000256" key="2">
    <source>
        <dbReference type="ARBA" id="ARBA00022737"/>
    </source>
</evidence>
<evidence type="ECO:0000259" key="7">
    <source>
        <dbReference type="PROSITE" id="PS50103"/>
    </source>
</evidence>
<dbReference type="HOGENOM" id="CLU_864041_0_0_1"/>
<evidence type="ECO:0000313" key="9">
    <source>
        <dbReference type="EnsemblMetazoa" id="ISCW019074-PA"/>
    </source>
</evidence>
<dbReference type="PANTHER" id="PTHR12547:SF18">
    <property type="entry name" value="PROTEIN TIS11"/>
    <property type="match status" value="1"/>
</dbReference>
<dbReference type="EMBL" id="ABJB011071330">
    <property type="status" value="NOT_ANNOTATED_CDS"/>
    <property type="molecule type" value="Genomic_DNA"/>
</dbReference>
<dbReference type="InterPro" id="IPR000571">
    <property type="entry name" value="Znf_CCCH"/>
</dbReference>
<evidence type="ECO:0000256" key="4">
    <source>
        <dbReference type="ARBA" id="ARBA00022833"/>
    </source>
</evidence>
<reference evidence="8 10" key="1">
    <citation type="submission" date="2008-03" db="EMBL/GenBank/DDBJ databases">
        <title>Annotation of Ixodes scapularis.</title>
        <authorList>
            <consortium name="Ixodes scapularis Genome Project Consortium"/>
            <person name="Caler E."/>
            <person name="Hannick L.I."/>
            <person name="Bidwell S."/>
            <person name="Joardar V."/>
            <person name="Thiagarajan M."/>
            <person name="Amedeo P."/>
            <person name="Galinsky K.J."/>
            <person name="Schobel S."/>
            <person name="Inman J."/>
            <person name="Hostetler J."/>
            <person name="Miller J."/>
            <person name="Hammond M."/>
            <person name="Megy K."/>
            <person name="Lawson D."/>
            <person name="Kodira C."/>
            <person name="Sutton G."/>
            <person name="Meyer J."/>
            <person name="Hill C.A."/>
            <person name="Birren B."/>
            <person name="Nene V."/>
            <person name="Collins F."/>
            <person name="Alarcon-Chaidez F."/>
            <person name="Wikel S."/>
            <person name="Strausberg R."/>
        </authorList>
    </citation>
    <scope>NUCLEOTIDE SEQUENCE [LARGE SCALE GENOMIC DNA]</scope>
    <source>
        <strain evidence="10">Wikel</strain>
        <strain evidence="8">Wikel colony</strain>
    </source>
</reference>
<name>B7PP91_IXOSC</name>
<dbReference type="EMBL" id="ABJB010887572">
    <property type="status" value="NOT_ANNOTATED_CDS"/>
    <property type="molecule type" value="Genomic_DNA"/>
</dbReference>
<feature type="domain" description="C3H1-type" evidence="7">
    <location>
        <begin position="173"/>
        <end position="201"/>
    </location>
</feature>
<evidence type="ECO:0000256" key="6">
    <source>
        <dbReference type="SAM" id="MobiDB-lite"/>
    </source>
</evidence>
<feature type="region of interest" description="Disordered" evidence="6">
    <location>
        <begin position="33"/>
        <end position="52"/>
    </location>
</feature>
<gene>
    <name evidence="8" type="ORF">IscW_ISCW019074</name>
</gene>
<keyword evidence="2" id="KW-0677">Repeat</keyword>
<dbReference type="PaxDb" id="6945-B7PP91"/>
<keyword evidence="1 5" id="KW-0479">Metal-binding</keyword>
<evidence type="ECO:0000256" key="5">
    <source>
        <dbReference type="PROSITE-ProRule" id="PRU00723"/>
    </source>
</evidence>
<dbReference type="PANTHER" id="PTHR12547">
    <property type="entry name" value="CCCH ZINC FINGER/TIS11-RELATED"/>
    <property type="match status" value="1"/>
</dbReference>
<dbReference type="FunFam" id="4.10.1000.10:FF:000002">
    <property type="entry name" value="Zinc finger protein 36, C3H1 type-like 1"/>
    <property type="match status" value="1"/>
</dbReference>
<dbReference type="VEuPathDB" id="VectorBase:ISCW019074"/>
<dbReference type="EMBL" id="ABJB010891214">
    <property type="status" value="NOT_ANNOTATED_CDS"/>
    <property type="molecule type" value="Genomic_DNA"/>
</dbReference>
<feature type="compositionally biased region" description="Basic and acidic residues" evidence="6">
    <location>
        <begin position="264"/>
        <end position="281"/>
    </location>
</feature>
<dbReference type="InterPro" id="IPR036855">
    <property type="entry name" value="Znf_CCCH_sf"/>
</dbReference>
<dbReference type="InterPro" id="IPR045877">
    <property type="entry name" value="ZFP36-like"/>
</dbReference>
<keyword evidence="4 5" id="KW-0862">Zinc</keyword>
<dbReference type="Proteomes" id="UP000001555">
    <property type="component" value="Unassembled WGS sequence"/>
</dbReference>
<feature type="region of interest" description="Disordered" evidence="6">
    <location>
        <begin position="1"/>
        <end position="22"/>
    </location>
</feature>
<dbReference type="GO" id="GO:0008270">
    <property type="term" value="F:zinc ion binding"/>
    <property type="evidence" value="ECO:0007669"/>
    <property type="project" value="UniProtKB-KW"/>
</dbReference>